<proteinExistence type="predicted"/>
<protein>
    <submittedName>
        <fullName evidence="2">Uncharacterized protein</fullName>
    </submittedName>
</protein>
<gene>
    <name evidence="2" type="ORF">MENT_LOCUS34082</name>
</gene>
<comment type="caution">
    <text evidence="2">The sequence shown here is derived from an EMBL/GenBank/DDBJ whole genome shotgun (WGS) entry which is preliminary data.</text>
</comment>
<evidence type="ECO:0000256" key="1">
    <source>
        <dbReference type="SAM" id="MobiDB-lite"/>
    </source>
</evidence>
<organism evidence="2 3">
    <name type="scientific">Meloidogyne enterolobii</name>
    <name type="common">Root-knot nematode worm</name>
    <name type="synonym">Meloidogyne mayaguensis</name>
    <dbReference type="NCBI Taxonomy" id="390850"/>
    <lineage>
        <taxon>Eukaryota</taxon>
        <taxon>Metazoa</taxon>
        <taxon>Ecdysozoa</taxon>
        <taxon>Nematoda</taxon>
        <taxon>Chromadorea</taxon>
        <taxon>Rhabditida</taxon>
        <taxon>Tylenchina</taxon>
        <taxon>Tylenchomorpha</taxon>
        <taxon>Tylenchoidea</taxon>
        <taxon>Meloidogynidae</taxon>
        <taxon>Meloidogyninae</taxon>
        <taxon>Meloidogyne</taxon>
    </lineage>
</organism>
<evidence type="ECO:0000313" key="3">
    <source>
        <dbReference type="Proteomes" id="UP000580250"/>
    </source>
</evidence>
<dbReference type="Proteomes" id="UP000580250">
    <property type="component" value="Unassembled WGS sequence"/>
</dbReference>
<sequence length="114" mass="12787">MDTDINFLDICICVQATSLYGQFRFNVENNLIIITEDVVRPSQQQDAGETSTNPQPILNLDPAPHQALDHPSTLPHQGSTQYPQQQQEHHLQGQEPNQGTSTAADDFFQQLFDP</sequence>
<dbReference type="EMBL" id="CAJEWN010000415">
    <property type="protein sequence ID" value="CAD2181905.1"/>
    <property type="molecule type" value="Genomic_DNA"/>
</dbReference>
<evidence type="ECO:0000313" key="2">
    <source>
        <dbReference type="EMBL" id="CAD2181905.1"/>
    </source>
</evidence>
<reference evidence="2 3" key="1">
    <citation type="submission" date="2020-08" db="EMBL/GenBank/DDBJ databases">
        <authorList>
            <person name="Koutsovoulos G."/>
            <person name="Danchin GJ E."/>
        </authorList>
    </citation>
    <scope>NUCLEOTIDE SEQUENCE [LARGE SCALE GENOMIC DNA]</scope>
</reference>
<feature type="region of interest" description="Disordered" evidence="1">
    <location>
        <begin position="40"/>
        <end position="114"/>
    </location>
</feature>
<name>A0A6V7W411_MELEN</name>
<accession>A0A6V7W411</accession>
<feature type="compositionally biased region" description="Polar residues" evidence="1">
    <location>
        <begin position="41"/>
        <end position="56"/>
    </location>
</feature>
<dbReference type="AlphaFoldDB" id="A0A6V7W411"/>